<dbReference type="Proteomes" id="UP001206483">
    <property type="component" value="Unassembled WGS sequence"/>
</dbReference>
<protein>
    <submittedName>
        <fullName evidence="2">Type IV secretory pathway TrbL component</fullName>
    </submittedName>
</protein>
<sequence length="106" mass="9758">MASTVLAGAMGASVVGLQSNAPALRVPPQPTPGALVNQPGPSASALPGASASASASGSARTSPSAHTSGTAKAGGSTTKPATGASHSGSTAPAGRSVATTKPSTTH</sequence>
<name>A0ABT1IUJ0_9ACTN</name>
<evidence type="ECO:0000313" key="2">
    <source>
        <dbReference type="EMBL" id="MCP2308551.1"/>
    </source>
</evidence>
<gene>
    <name evidence="2" type="ORF">FHR36_001675</name>
</gene>
<comment type="caution">
    <text evidence="2">The sequence shown here is derived from an EMBL/GenBank/DDBJ whole genome shotgun (WGS) entry which is preliminary data.</text>
</comment>
<organism evidence="2 3">
    <name type="scientific">Kitasatospora paracochleata</name>
    <dbReference type="NCBI Taxonomy" id="58354"/>
    <lineage>
        <taxon>Bacteria</taxon>
        <taxon>Bacillati</taxon>
        <taxon>Actinomycetota</taxon>
        <taxon>Actinomycetes</taxon>
        <taxon>Kitasatosporales</taxon>
        <taxon>Streptomycetaceae</taxon>
        <taxon>Kitasatospora</taxon>
    </lineage>
</organism>
<feature type="compositionally biased region" description="Low complexity" evidence="1">
    <location>
        <begin position="39"/>
        <end position="85"/>
    </location>
</feature>
<feature type="compositionally biased region" description="Polar residues" evidence="1">
    <location>
        <begin position="97"/>
        <end position="106"/>
    </location>
</feature>
<dbReference type="RefSeq" id="WP_253795301.1">
    <property type="nucleotide sequence ID" value="NZ_BAAAUB010000011.1"/>
</dbReference>
<accession>A0ABT1IUJ0</accession>
<reference evidence="2 3" key="1">
    <citation type="submission" date="2022-06" db="EMBL/GenBank/DDBJ databases">
        <title>Sequencing the genomes of 1000 actinobacteria strains.</title>
        <authorList>
            <person name="Klenk H.-P."/>
        </authorList>
    </citation>
    <scope>NUCLEOTIDE SEQUENCE [LARGE SCALE GENOMIC DNA]</scope>
    <source>
        <strain evidence="2 3">DSM 41656</strain>
    </source>
</reference>
<proteinExistence type="predicted"/>
<keyword evidence="3" id="KW-1185">Reference proteome</keyword>
<dbReference type="EMBL" id="JAMZDX010000002">
    <property type="protein sequence ID" value="MCP2308551.1"/>
    <property type="molecule type" value="Genomic_DNA"/>
</dbReference>
<evidence type="ECO:0000256" key="1">
    <source>
        <dbReference type="SAM" id="MobiDB-lite"/>
    </source>
</evidence>
<evidence type="ECO:0000313" key="3">
    <source>
        <dbReference type="Proteomes" id="UP001206483"/>
    </source>
</evidence>
<feature type="region of interest" description="Disordered" evidence="1">
    <location>
        <begin position="22"/>
        <end position="106"/>
    </location>
</feature>